<keyword evidence="3" id="KW-1185">Reference proteome</keyword>
<dbReference type="Proteomes" id="UP001281761">
    <property type="component" value="Unassembled WGS sequence"/>
</dbReference>
<evidence type="ECO:0000313" key="2">
    <source>
        <dbReference type="EMBL" id="KAK2957179.1"/>
    </source>
</evidence>
<dbReference type="InterPro" id="IPR016024">
    <property type="entry name" value="ARM-type_fold"/>
</dbReference>
<feature type="compositionally biased region" description="Basic and acidic residues" evidence="1">
    <location>
        <begin position="31"/>
        <end position="44"/>
    </location>
</feature>
<proteinExistence type="predicted"/>
<dbReference type="EMBL" id="JARBJD010000048">
    <property type="protein sequence ID" value="KAK2957179.1"/>
    <property type="molecule type" value="Genomic_DNA"/>
</dbReference>
<name>A0ABQ9Y0C2_9EUKA</name>
<comment type="caution">
    <text evidence="2">The sequence shown here is derived from an EMBL/GenBank/DDBJ whole genome shotgun (WGS) entry which is preliminary data.</text>
</comment>
<dbReference type="SUPFAM" id="SSF48371">
    <property type="entry name" value="ARM repeat"/>
    <property type="match status" value="1"/>
</dbReference>
<gene>
    <name evidence="2" type="ORF">BLNAU_7773</name>
</gene>
<dbReference type="Gene3D" id="1.25.10.10">
    <property type="entry name" value="Leucine-rich Repeat Variant"/>
    <property type="match status" value="1"/>
</dbReference>
<accession>A0ABQ9Y0C2</accession>
<protein>
    <submittedName>
        <fullName evidence="2">Uncharacterized protein</fullName>
    </submittedName>
</protein>
<sequence>MSGALQPDHLLSESSNPMNRQFLRSFDNDEDQTKDSETDGHIPDSESASHQSIINSGLFPQALQLLQFQNLKQNTAIIELLEAICYKNPDFAQALIHWNILNLFQPILHTLLHKCQITGSTQHRLIQIQLGKNTSLTVSIVNFMSTLADNCSQSELAPVYFQFLSPFLLADDLYVAARVFMTFRALTYDNEELTSAYSNIEIGGIVDNDQTTNQPFLAHLPLFLERSIENFIETLLVGSYLGCLISWRHVNNYEIEPTIRIITESEFHVIDRLEMKLEEEYQMLHVILQETGRMFALNDDAVDTLLGFGVAQILGRLLYFLDDCLSFRFNPQRASRESVERFLSTFTSEKHSSAWNPLLRLLQAEFDGSSFGHYNPPPIHKEEEFIEQCRLSPTTFSFKVFTQFSIYSDQLIKQCVFILSNISGGTTQQIKTTLSTLFPNADNSTELAIEVLENVYQSAPISRLEILHFFRNISCEGPELAGILVEGNLFSILWWPYALLNKNSHVRHRILIEITLALLKKTDSPEIVDRTLEQFLEAKLLPLVRDLKRSREDSLKRRAIELTDLITRLRGDDFIDSEM</sequence>
<evidence type="ECO:0000313" key="3">
    <source>
        <dbReference type="Proteomes" id="UP001281761"/>
    </source>
</evidence>
<feature type="region of interest" description="Disordered" evidence="1">
    <location>
        <begin position="1"/>
        <end position="48"/>
    </location>
</feature>
<evidence type="ECO:0000256" key="1">
    <source>
        <dbReference type="SAM" id="MobiDB-lite"/>
    </source>
</evidence>
<reference evidence="2 3" key="1">
    <citation type="journal article" date="2022" name="bioRxiv">
        <title>Genomics of Preaxostyla Flagellates Illuminates Evolutionary Transitions and the Path Towards Mitochondrial Loss.</title>
        <authorList>
            <person name="Novak L.V.F."/>
            <person name="Treitli S.C."/>
            <person name="Pyrih J."/>
            <person name="Halakuc P."/>
            <person name="Pipaliya S.V."/>
            <person name="Vacek V."/>
            <person name="Brzon O."/>
            <person name="Soukal P."/>
            <person name="Eme L."/>
            <person name="Dacks J.B."/>
            <person name="Karnkowska A."/>
            <person name="Elias M."/>
            <person name="Hampl V."/>
        </authorList>
    </citation>
    <scope>NUCLEOTIDE SEQUENCE [LARGE SCALE GENOMIC DNA]</scope>
    <source>
        <strain evidence="2">NAU3</strain>
        <tissue evidence="2">Gut</tissue>
    </source>
</reference>
<dbReference type="InterPro" id="IPR011989">
    <property type="entry name" value="ARM-like"/>
</dbReference>
<organism evidence="2 3">
    <name type="scientific">Blattamonas nauphoetae</name>
    <dbReference type="NCBI Taxonomy" id="2049346"/>
    <lineage>
        <taxon>Eukaryota</taxon>
        <taxon>Metamonada</taxon>
        <taxon>Preaxostyla</taxon>
        <taxon>Oxymonadida</taxon>
        <taxon>Blattamonas</taxon>
    </lineage>
</organism>